<reference evidence="2" key="1">
    <citation type="submission" date="2019-09" db="EMBL/GenBank/DDBJ databases">
        <title>Organ-specific transcriptomic study of the physiology of the cattle tick, Rhipicephalus microplus.</title>
        <authorList>
            <person name="Tirloni L."/>
            <person name="Braz G."/>
            <person name="Gandara A.C.P."/>
            <person name="Sabadin G.A."/>
            <person name="da Silva R.M."/>
            <person name="Guizzo M.G."/>
            <person name="Machado J.A."/>
            <person name="Costa E.P."/>
            <person name="Gomes H.F."/>
            <person name="Moraes J."/>
            <person name="Mota M.B.S."/>
            <person name="Mesquita R.D."/>
            <person name="Alvarenga P.H."/>
            <person name="Alves F."/>
            <person name="Seixas A."/>
            <person name="da Fonseca R.N."/>
            <person name="Fogaca A."/>
            <person name="Logullo C."/>
            <person name="Tanaka A."/>
            <person name="Daffre S."/>
            <person name="Termignoni C."/>
            <person name="Vaz I.S.Jr."/>
            <person name="Oliveira P.L."/>
            <person name="Ribeiro J.M."/>
        </authorList>
    </citation>
    <scope>NUCLEOTIDE SEQUENCE</scope>
    <source>
        <strain evidence="2">Porto Alegre</strain>
    </source>
</reference>
<keyword evidence="1" id="KW-0732">Signal</keyword>
<evidence type="ECO:0000313" key="2">
    <source>
        <dbReference type="EMBL" id="NOV43339.1"/>
    </source>
</evidence>
<accession>A0A6M2DB52</accession>
<name>A0A6M2DB52_RHIMP</name>
<dbReference type="EMBL" id="GHWJ01010602">
    <property type="protein sequence ID" value="NOV43339.1"/>
    <property type="molecule type" value="Transcribed_RNA"/>
</dbReference>
<organism evidence="2">
    <name type="scientific">Rhipicephalus microplus</name>
    <name type="common">Cattle tick</name>
    <name type="synonym">Boophilus microplus</name>
    <dbReference type="NCBI Taxonomy" id="6941"/>
    <lineage>
        <taxon>Eukaryota</taxon>
        <taxon>Metazoa</taxon>
        <taxon>Ecdysozoa</taxon>
        <taxon>Arthropoda</taxon>
        <taxon>Chelicerata</taxon>
        <taxon>Arachnida</taxon>
        <taxon>Acari</taxon>
        <taxon>Parasitiformes</taxon>
        <taxon>Ixodida</taxon>
        <taxon>Ixodoidea</taxon>
        <taxon>Ixodidae</taxon>
        <taxon>Rhipicephalinae</taxon>
        <taxon>Rhipicephalus</taxon>
        <taxon>Boophilus</taxon>
    </lineage>
</organism>
<sequence length="77" mass="9593">MFCFFFFFFWNCACNLLGKYAGDYRWSMRNIFTTKCEKNSFFKFSLNIHNVCYSQRRSITFFFSLKEVRFHKVRLLY</sequence>
<dbReference type="AlphaFoldDB" id="A0A6M2DB52"/>
<feature type="chain" id="PRO_5026972411" evidence="1">
    <location>
        <begin position="19"/>
        <end position="77"/>
    </location>
</feature>
<protein>
    <submittedName>
        <fullName evidence="2">Putative secreted protein midgut overexpressed</fullName>
    </submittedName>
</protein>
<evidence type="ECO:0000256" key="1">
    <source>
        <dbReference type="SAM" id="SignalP"/>
    </source>
</evidence>
<proteinExistence type="predicted"/>
<feature type="signal peptide" evidence="1">
    <location>
        <begin position="1"/>
        <end position="18"/>
    </location>
</feature>